<feature type="domain" description="YlxR" evidence="1">
    <location>
        <begin position="5"/>
        <end position="67"/>
    </location>
</feature>
<sequence>MKAVRTCIGCRLRDERDLLTRVVLAGNTVVVDSSATAPGRGAWVHPTTDCVKNAISRGGLSRSFRRSGPFDSGGLLAHIITEKVEG</sequence>
<dbReference type="Pfam" id="PF04296">
    <property type="entry name" value="YlxR"/>
    <property type="match status" value="1"/>
</dbReference>
<dbReference type="PANTHER" id="PTHR34215:SF1">
    <property type="entry name" value="YLXR DOMAIN-CONTAINING PROTEIN"/>
    <property type="match status" value="1"/>
</dbReference>
<dbReference type="AlphaFoldDB" id="A0A6J7E6E6"/>
<dbReference type="InterPro" id="IPR037465">
    <property type="entry name" value="YlxR"/>
</dbReference>
<dbReference type="PANTHER" id="PTHR34215">
    <property type="entry name" value="BLL0784 PROTEIN"/>
    <property type="match status" value="1"/>
</dbReference>
<dbReference type="InterPro" id="IPR007393">
    <property type="entry name" value="YlxR_dom"/>
</dbReference>
<name>A0A6J7E6E6_9ZZZZ</name>
<dbReference type="Gene3D" id="3.30.1230.10">
    <property type="entry name" value="YlxR-like"/>
    <property type="match status" value="1"/>
</dbReference>
<reference evidence="2" key="1">
    <citation type="submission" date="2020-05" db="EMBL/GenBank/DDBJ databases">
        <authorList>
            <person name="Chiriac C."/>
            <person name="Salcher M."/>
            <person name="Ghai R."/>
            <person name="Kavagutti S V."/>
        </authorList>
    </citation>
    <scope>NUCLEOTIDE SEQUENCE</scope>
</reference>
<dbReference type="SUPFAM" id="SSF64376">
    <property type="entry name" value="YlxR-like"/>
    <property type="match status" value="1"/>
</dbReference>
<accession>A0A6J7E6E6</accession>
<evidence type="ECO:0000313" key="2">
    <source>
        <dbReference type="EMBL" id="CAB4876835.1"/>
    </source>
</evidence>
<organism evidence="2">
    <name type="scientific">freshwater metagenome</name>
    <dbReference type="NCBI Taxonomy" id="449393"/>
    <lineage>
        <taxon>unclassified sequences</taxon>
        <taxon>metagenomes</taxon>
        <taxon>ecological metagenomes</taxon>
    </lineage>
</organism>
<proteinExistence type="predicted"/>
<dbReference type="InterPro" id="IPR035931">
    <property type="entry name" value="YlxR-like_sf"/>
</dbReference>
<dbReference type="EMBL" id="CAFBLO010000131">
    <property type="protein sequence ID" value="CAB4876835.1"/>
    <property type="molecule type" value="Genomic_DNA"/>
</dbReference>
<gene>
    <name evidence="2" type="ORF">UFOPK3364_01062</name>
</gene>
<protein>
    <submittedName>
        <fullName evidence="2">Unannotated protein</fullName>
    </submittedName>
</protein>
<evidence type="ECO:0000259" key="1">
    <source>
        <dbReference type="Pfam" id="PF04296"/>
    </source>
</evidence>